<dbReference type="CTD" id="20235277"/>
<dbReference type="InterPro" id="IPR001245">
    <property type="entry name" value="Ser-Thr/Tyr_kinase_cat_dom"/>
</dbReference>
<dbReference type="STRING" id="225164.V4AAI3"/>
<proteinExistence type="predicted"/>
<dbReference type="EMBL" id="KB202161">
    <property type="protein sequence ID" value="ESO92090.1"/>
    <property type="molecule type" value="Genomic_DNA"/>
</dbReference>
<dbReference type="InterPro" id="IPR020635">
    <property type="entry name" value="Tyr_kinase_cat_dom"/>
</dbReference>
<evidence type="ECO:0000313" key="5">
    <source>
        <dbReference type="Proteomes" id="UP000030746"/>
    </source>
</evidence>
<dbReference type="Pfam" id="PF07714">
    <property type="entry name" value="PK_Tyr_Ser-Thr"/>
    <property type="match status" value="1"/>
</dbReference>
<dbReference type="Gene3D" id="1.10.510.10">
    <property type="entry name" value="Transferase(Phosphotransferase) domain 1"/>
    <property type="match status" value="1"/>
</dbReference>
<sequence>YVIDDEYTSSVGTKFPVKWAPPEVLSYTRFSSKSDIWAFGVLMWEIFTAGEMPYGKMKNSDVVDYVVSDNKRLNQPPAAPDIIYKIMKKCWKLVSISFI</sequence>
<protein>
    <recommendedName>
        <fullName evidence="3">Protein kinase domain-containing protein</fullName>
    </recommendedName>
</protein>
<dbReference type="PANTHER" id="PTHR24418">
    <property type="entry name" value="TYROSINE-PROTEIN KINASE"/>
    <property type="match status" value="1"/>
</dbReference>
<keyword evidence="5" id="KW-1185">Reference proteome</keyword>
<dbReference type="PROSITE" id="PS50011">
    <property type="entry name" value="PROTEIN_KINASE_DOM"/>
    <property type="match status" value="1"/>
</dbReference>
<reference evidence="4 5" key="1">
    <citation type="journal article" date="2013" name="Nature">
        <title>Insights into bilaterian evolution from three spiralian genomes.</title>
        <authorList>
            <person name="Simakov O."/>
            <person name="Marletaz F."/>
            <person name="Cho S.J."/>
            <person name="Edsinger-Gonzales E."/>
            <person name="Havlak P."/>
            <person name="Hellsten U."/>
            <person name="Kuo D.H."/>
            <person name="Larsson T."/>
            <person name="Lv J."/>
            <person name="Arendt D."/>
            <person name="Savage R."/>
            <person name="Osoegawa K."/>
            <person name="de Jong P."/>
            <person name="Grimwood J."/>
            <person name="Chapman J.A."/>
            <person name="Shapiro H."/>
            <person name="Aerts A."/>
            <person name="Otillar R.P."/>
            <person name="Terry A.Y."/>
            <person name="Boore J.L."/>
            <person name="Grigoriev I.V."/>
            <person name="Lindberg D.R."/>
            <person name="Seaver E.C."/>
            <person name="Weisblat D.A."/>
            <person name="Putnam N.H."/>
            <person name="Rokhsar D.S."/>
        </authorList>
    </citation>
    <scope>NUCLEOTIDE SEQUENCE [LARGE SCALE GENOMIC DNA]</scope>
</reference>
<evidence type="ECO:0000313" key="4">
    <source>
        <dbReference type="EMBL" id="ESO92090.1"/>
    </source>
</evidence>
<dbReference type="GeneID" id="20235277"/>
<dbReference type="InterPro" id="IPR000719">
    <property type="entry name" value="Prot_kinase_dom"/>
</dbReference>
<keyword evidence="2" id="KW-0067">ATP-binding</keyword>
<dbReference type="OrthoDB" id="28230at2759"/>
<dbReference type="GO" id="GO:0005524">
    <property type="term" value="F:ATP binding"/>
    <property type="evidence" value="ECO:0007669"/>
    <property type="project" value="UniProtKB-KW"/>
</dbReference>
<gene>
    <name evidence="4" type="ORF">LOTGIDRAFT_147628</name>
</gene>
<organism evidence="4 5">
    <name type="scientific">Lottia gigantea</name>
    <name type="common">Giant owl limpet</name>
    <dbReference type="NCBI Taxonomy" id="225164"/>
    <lineage>
        <taxon>Eukaryota</taxon>
        <taxon>Metazoa</taxon>
        <taxon>Spiralia</taxon>
        <taxon>Lophotrochozoa</taxon>
        <taxon>Mollusca</taxon>
        <taxon>Gastropoda</taxon>
        <taxon>Patellogastropoda</taxon>
        <taxon>Lottioidea</taxon>
        <taxon>Lottiidae</taxon>
        <taxon>Lottia</taxon>
    </lineage>
</organism>
<dbReference type="GO" id="GO:0004713">
    <property type="term" value="F:protein tyrosine kinase activity"/>
    <property type="evidence" value="ECO:0007669"/>
    <property type="project" value="InterPro"/>
</dbReference>
<dbReference type="AlphaFoldDB" id="V4AAI3"/>
<dbReference type="Proteomes" id="UP000030746">
    <property type="component" value="Unassembled WGS sequence"/>
</dbReference>
<dbReference type="InterPro" id="IPR011009">
    <property type="entry name" value="Kinase-like_dom_sf"/>
</dbReference>
<dbReference type="SUPFAM" id="SSF56112">
    <property type="entry name" value="Protein kinase-like (PK-like)"/>
    <property type="match status" value="1"/>
</dbReference>
<accession>V4AAI3</accession>
<dbReference type="RefSeq" id="XP_009057222.1">
    <property type="nucleotide sequence ID" value="XM_009058974.1"/>
</dbReference>
<evidence type="ECO:0000256" key="1">
    <source>
        <dbReference type="ARBA" id="ARBA00022741"/>
    </source>
</evidence>
<dbReference type="PRINTS" id="PR00109">
    <property type="entry name" value="TYRKINASE"/>
</dbReference>
<dbReference type="OMA" id="WEINAES"/>
<feature type="domain" description="Protein kinase" evidence="3">
    <location>
        <begin position="1"/>
        <end position="99"/>
    </location>
</feature>
<dbReference type="KEGG" id="lgi:LOTGIDRAFT_147628"/>
<keyword evidence="1" id="KW-0547">Nucleotide-binding</keyword>
<evidence type="ECO:0000259" key="3">
    <source>
        <dbReference type="PROSITE" id="PS50011"/>
    </source>
</evidence>
<dbReference type="SMART" id="SM00219">
    <property type="entry name" value="TyrKc"/>
    <property type="match status" value="1"/>
</dbReference>
<feature type="non-terminal residue" evidence="4">
    <location>
        <position position="1"/>
    </location>
</feature>
<evidence type="ECO:0000256" key="2">
    <source>
        <dbReference type="ARBA" id="ARBA00022840"/>
    </source>
</evidence>
<name>V4AAI3_LOTGI</name>
<dbReference type="InterPro" id="IPR050198">
    <property type="entry name" value="Non-receptor_tyrosine_kinases"/>
</dbReference>